<evidence type="ECO:0000313" key="2">
    <source>
        <dbReference type="EMBL" id="KAL3418238.1"/>
    </source>
</evidence>
<dbReference type="InterPro" id="IPR052907">
    <property type="entry name" value="Beta-lactamase/esterase"/>
</dbReference>
<dbReference type="Pfam" id="PF00144">
    <property type="entry name" value="Beta-lactamase"/>
    <property type="match status" value="1"/>
</dbReference>
<reference evidence="2 3" key="1">
    <citation type="submission" date="2024-06" db="EMBL/GenBank/DDBJ databases">
        <title>Complete genome of Phlyctema vagabunda strain 19-DSS-EL-015.</title>
        <authorList>
            <person name="Fiorenzani C."/>
        </authorList>
    </citation>
    <scope>NUCLEOTIDE SEQUENCE [LARGE SCALE GENOMIC DNA]</scope>
    <source>
        <strain evidence="2 3">19-DSS-EL-015</strain>
    </source>
</reference>
<dbReference type="PANTHER" id="PTHR43319">
    <property type="entry name" value="BETA-LACTAMASE-RELATED"/>
    <property type="match status" value="1"/>
</dbReference>
<dbReference type="PANTHER" id="PTHR43319:SF3">
    <property type="entry name" value="BETA-LACTAMASE-RELATED DOMAIN-CONTAINING PROTEIN"/>
    <property type="match status" value="1"/>
</dbReference>
<proteinExistence type="predicted"/>
<name>A0ABR4P4M7_9HELO</name>
<accession>A0ABR4P4M7</accession>
<dbReference type="SUPFAM" id="SSF56601">
    <property type="entry name" value="beta-lactamase/transpeptidase-like"/>
    <property type="match status" value="1"/>
</dbReference>
<dbReference type="Proteomes" id="UP001629113">
    <property type="component" value="Unassembled WGS sequence"/>
</dbReference>
<gene>
    <name evidence="2" type="ORF">PVAG01_09954</name>
</gene>
<sequence>MSDVQGYCDESFEEVRHLFQTYIDSGEELGASLYVTINGTPVVDIYGGYKDETLTELWREDTIANVFSTSKAICALAALTLVDRGMIDVNAKVSKYWPEFAQNGKEKIEVRHILSHTSGVSGWESPMSKMDMYNFEESVQKLAEQKPWWEAGTASGYHSLTFGFLIGELVRRVTGKTLKGFIADELATPASADFQLGVRDNDIRRTSHIVPYLTTPSAMSSSEPDSTSIAFKSFSNPQVKVEMANTPAWREAEIGAANGHANARGVGRILSAIALSGNVDGTQVLSRETIDLIF</sequence>
<keyword evidence="3" id="KW-1185">Reference proteome</keyword>
<dbReference type="InterPro" id="IPR001466">
    <property type="entry name" value="Beta-lactam-related"/>
</dbReference>
<dbReference type="EMBL" id="JBFCZG010000009">
    <property type="protein sequence ID" value="KAL3418238.1"/>
    <property type="molecule type" value="Genomic_DNA"/>
</dbReference>
<evidence type="ECO:0000259" key="1">
    <source>
        <dbReference type="Pfam" id="PF00144"/>
    </source>
</evidence>
<feature type="domain" description="Beta-lactamase-related" evidence="1">
    <location>
        <begin position="16"/>
        <end position="281"/>
    </location>
</feature>
<evidence type="ECO:0000313" key="3">
    <source>
        <dbReference type="Proteomes" id="UP001629113"/>
    </source>
</evidence>
<comment type="caution">
    <text evidence="2">The sequence shown here is derived from an EMBL/GenBank/DDBJ whole genome shotgun (WGS) entry which is preliminary data.</text>
</comment>
<dbReference type="Gene3D" id="3.40.710.10">
    <property type="entry name" value="DD-peptidase/beta-lactamase superfamily"/>
    <property type="match status" value="1"/>
</dbReference>
<organism evidence="2 3">
    <name type="scientific">Phlyctema vagabunda</name>
    <dbReference type="NCBI Taxonomy" id="108571"/>
    <lineage>
        <taxon>Eukaryota</taxon>
        <taxon>Fungi</taxon>
        <taxon>Dikarya</taxon>
        <taxon>Ascomycota</taxon>
        <taxon>Pezizomycotina</taxon>
        <taxon>Leotiomycetes</taxon>
        <taxon>Helotiales</taxon>
        <taxon>Dermateaceae</taxon>
        <taxon>Phlyctema</taxon>
    </lineage>
</organism>
<protein>
    <submittedName>
        <fullName evidence="2">Beta-lactamase domain-containing protein 2-like protein 1</fullName>
    </submittedName>
</protein>
<dbReference type="InterPro" id="IPR012338">
    <property type="entry name" value="Beta-lactam/transpept-like"/>
</dbReference>